<dbReference type="PROSITE" id="PS00216">
    <property type="entry name" value="SUGAR_TRANSPORT_1"/>
    <property type="match status" value="1"/>
</dbReference>
<organism evidence="8 11">
    <name type="scientific">Limulus polyphemus</name>
    <name type="common">Atlantic horseshoe crab</name>
    <dbReference type="NCBI Taxonomy" id="6850"/>
    <lineage>
        <taxon>Eukaryota</taxon>
        <taxon>Metazoa</taxon>
        <taxon>Ecdysozoa</taxon>
        <taxon>Arthropoda</taxon>
        <taxon>Chelicerata</taxon>
        <taxon>Merostomata</taxon>
        <taxon>Xiphosura</taxon>
        <taxon>Limulidae</taxon>
        <taxon>Limulus</taxon>
    </lineage>
</organism>
<evidence type="ECO:0000256" key="5">
    <source>
        <dbReference type="ARBA" id="ARBA00023136"/>
    </source>
</evidence>
<feature type="transmembrane region" description="Helical" evidence="6">
    <location>
        <begin position="436"/>
        <end position="454"/>
    </location>
</feature>
<evidence type="ECO:0000313" key="8">
    <source>
        <dbReference type="Proteomes" id="UP000694941"/>
    </source>
</evidence>
<dbReference type="RefSeq" id="XP_022243767.1">
    <property type="nucleotide sequence ID" value="XM_022388059.1"/>
</dbReference>
<keyword evidence="8" id="KW-1185">Reference proteome</keyword>
<comment type="subcellular location">
    <subcellularLocation>
        <location evidence="1">Membrane</location>
        <topology evidence="1">Multi-pass membrane protein</topology>
    </subcellularLocation>
</comment>
<reference evidence="9 10" key="1">
    <citation type="submission" date="2025-05" db="UniProtKB">
        <authorList>
            <consortium name="RefSeq"/>
        </authorList>
    </citation>
    <scope>IDENTIFICATION</scope>
    <source>
        <tissue evidence="9 10">Muscle</tissue>
    </source>
</reference>
<feature type="transmembrane region" description="Helical" evidence="6">
    <location>
        <begin position="377"/>
        <end position="394"/>
    </location>
</feature>
<keyword evidence="3 6" id="KW-0812">Transmembrane</keyword>
<evidence type="ECO:0000259" key="7">
    <source>
        <dbReference type="PROSITE" id="PS50850"/>
    </source>
</evidence>
<feature type="transmembrane region" description="Helical" evidence="6">
    <location>
        <begin position="186"/>
        <end position="207"/>
    </location>
</feature>
<dbReference type="Pfam" id="PF07690">
    <property type="entry name" value="MFS_1"/>
    <property type="match status" value="1"/>
</dbReference>
<dbReference type="Gene3D" id="1.20.1250.20">
    <property type="entry name" value="MFS general substrate transporter like domains"/>
    <property type="match status" value="1"/>
</dbReference>
<dbReference type="CDD" id="cd17387">
    <property type="entry name" value="MFS_MFSD14"/>
    <property type="match status" value="1"/>
</dbReference>
<dbReference type="Proteomes" id="UP000694941">
    <property type="component" value="Unplaced"/>
</dbReference>
<feature type="transmembrane region" description="Helical" evidence="6">
    <location>
        <begin position="157"/>
        <end position="180"/>
    </location>
</feature>
<evidence type="ECO:0000256" key="1">
    <source>
        <dbReference type="ARBA" id="ARBA00004141"/>
    </source>
</evidence>
<keyword evidence="4 6" id="KW-1133">Transmembrane helix</keyword>
<dbReference type="RefSeq" id="XP_022243763.1">
    <property type="nucleotide sequence ID" value="XM_022388055.1"/>
</dbReference>
<dbReference type="SUPFAM" id="SSF103473">
    <property type="entry name" value="MFS general substrate transporter"/>
    <property type="match status" value="1"/>
</dbReference>
<dbReference type="PROSITE" id="PS50850">
    <property type="entry name" value="MFS"/>
    <property type="match status" value="1"/>
</dbReference>
<evidence type="ECO:0000256" key="4">
    <source>
        <dbReference type="ARBA" id="ARBA00022989"/>
    </source>
</evidence>
<feature type="transmembrane region" description="Helical" evidence="6">
    <location>
        <begin position="310"/>
        <end position="328"/>
    </location>
</feature>
<dbReference type="RefSeq" id="XP_022243760.1">
    <property type="nucleotide sequence ID" value="XM_022388052.1"/>
</dbReference>
<dbReference type="GeneID" id="106461019"/>
<keyword evidence="5 6" id="KW-0472">Membrane</keyword>
<dbReference type="InterPro" id="IPR005829">
    <property type="entry name" value="Sugar_transporter_CS"/>
</dbReference>
<feature type="transmembrane region" description="Helical" evidence="6">
    <location>
        <begin position="69"/>
        <end position="89"/>
    </location>
</feature>
<dbReference type="RefSeq" id="XP_022243775.1">
    <property type="nucleotide sequence ID" value="XM_022388067.1"/>
</dbReference>
<sequence>MPRKMSRKVTGLLIRSRKNIMNDGFITSGIGEPSVYHAVVVIFLEFFAWGLLTTPMITVLNETFPDHTFLLNGLIVGVKGFLSFLSAPMIGALSDVWGRKAFLLLTVFFTCSPIPLMRINTWWYFAMISISGIFAVTFSVVFAYVADVTEDHERSSAYGLVSATFAASLVTSPALGAYLSQVYSDNLVVVLASAIALLDVVFILVAVPESLPEKLRPSSWGANISWENADPFSALKKVGKDQMILMLCTAVFLSYLPEAGQYSCFFVYLRLVMGFSAEEVALFIAIVGLLSVVAQTIILTMLMKTLGNKNTIMIGLFFEMLQLMWYGFGSQRWMMWAAGGLASLCSITYPAISAFVSTHAEVDKQGVAQGMITGMRGLCNGLGPAVYGFIFYLFHVDLNDEANLEKSVINTQNRISSNITYILNPEDTQLVPGPPFVFGAFLVMLALLVAAFIPESHPLGNSIRCPSHHRHSSLSAATNSSVSSEGPFLNDVVHKRTDGMQPLLHDTEPL</sequence>
<dbReference type="InterPro" id="IPR001958">
    <property type="entry name" value="Tet-R_TetA/multi-R_MdtG-like"/>
</dbReference>
<evidence type="ECO:0000256" key="3">
    <source>
        <dbReference type="ARBA" id="ARBA00022692"/>
    </source>
</evidence>
<feature type="domain" description="Major facilitator superfamily (MFS) profile" evidence="7">
    <location>
        <begin position="34"/>
        <end position="457"/>
    </location>
</feature>
<evidence type="ECO:0000256" key="6">
    <source>
        <dbReference type="SAM" id="Phobius"/>
    </source>
</evidence>
<feature type="transmembrane region" description="Helical" evidence="6">
    <location>
        <begin position="244"/>
        <end position="268"/>
    </location>
</feature>
<feature type="transmembrane region" description="Helical" evidence="6">
    <location>
        <begin position="123"/>
        <end position="145"/>
    </location>
</feature>
<dbReference type="PANTHER" id="PTHR23504">
    <property type="entry name" value="MAJOR FACILITATOR SUPERFAMILY DOMAIN-CONTAINING PROTEIN 10"/>
    <property type="match status" value="1"/>
</dbReference>
<protein>
    <submittedName>
        <fullName evidence="9 10">Hippocampus abundant transcript 1 protein-like isoform X1</fullName>
    </submittedName>
</protein>
<evidence type="ECO:0000256" key="2">
    <source>
        <dbReference type="ARBA" id="ARBA00022448"/>
    </source>
</evidence>
<keyword evidence="2" id="KW-0813">Transport</keyword>
<feature type="transmembrane region" description="Helical" evidence="6">
    <location>
        <begin position="101"/>
        <end position="117"/>
    </location>
</feature>
<feature type="transmembrane region" description="Helical" evidence="6">
    <location>
        <begin position="280"/>
        <end position="303"/>
    </location>
</feature>
<accession>A0ABM1SJG1</accession>
<evidence type="ECO:0000313" key="11">
    <source>
        <dbReference type="RefSeq" id="XP_022243767.1"/>
    </source>
</evidence>
<proteinExistence type="predicted"/>
<feature type="transmembrane region" description="Helical" evidence="6">
    <location>
        <begin position="334"/>
        <end position="356"/>
    </location>
</feature>
<name>A0ABM1SJG1_LIMPO</name>
<evidence type="ECO:0000313" key="10">
    <source>
        <dbReference type="RefSeq" id="XP_022243763.1"/>
    </source>
</evidence>
<gene>
    <name evidence="9 10 11 12" type="primary">LOC106461019</name>
</gene>
<evidence type="ECO:0000313" key="9">
    <source>
        <dbReference type="RefSeq" id="XP_022243760.1"/>
    </source>
</evidence>
<feature type="transmembrane region" description="Helical" evidence="6">
    <location>
        <begin position="35"/>
        <end position="57"/>
    </location>
</feature>
<dbReference type="PANTHER" id="PTHR23504:SF1">
    <property type="entry name" value="GH21943P-RELATED"/>
    <property type="match status" value="1"/>
</dbReference>
<dbReference type="InterPro" id="IPR036259">
    <property type="entry name" value="MFS_trans_sf"/>
</dbReference>
<evidence type="ECO:0000313" key="12">
    <source>
        <dbReference type="RefSeq" id="XP_022243775.1"/>
    </source>
</evidence>
<dbReference type="PRINTS" id="PR01035">
    <property type="entry name" value="TCRTETA"/>
</dbReference>
<dbReference type="InterPro" id="IPR020846">
    <property type="entry name" value="MFS_dom"/>
</dbReference>
<dbReference type="InterPro" id="IPR011701">
    <property type="entry name" value="MFS"/>
</dbReference>